<evidence type="ECO:0000256" key="1">
    <source>
        <dbReference type="SAM" id="Phobius"/>
    </source>
</evidence>
<keyword evidence="1" id="KW-0472">Membrane</keyword>
<accession>A0A2Z4NCX4</accession>
<evidence type="ECO:0000313" key="2">
    <source>
        <dbReference type="EMBL" id="AWX69418.1"/>
    </source>
</evidence>
<keyword evidence="1" id="KW-1133">Transmembrane helix</keyword>
<keyword evidence="3" id="KW-1185">Reference proteome</keyword>
<dbReference type="EMBL" id="CP030140">
    <property type="protein sequence ID" value="AWX69418.1"/>
    <property type="molecule type" value="Genomic_DNA"/>
</dbReference>
<feature type="transmembrane region" description="Helical" evidence="1">
    <location>
        <begin position="84"/>
        <end position="112"/>
    </location>
</feature>
<dbReference type="RefSeq" id="WP_033178465.1">
    <property type="nucleotide sequence ID" value="NZ_CP030140.1"/>
</dbReference>
<feature type="transmembrane region" description="Helical" evidence="1">
    <location>
        <begin position="39"/>
        <end position="63"/>
    </location>
</feature>
<gene>
    <name evidence="2" type="ORF">DP065_01455</name>
</gene>
<reference evidence="3" key="1">
    <citation type="submission" date="2018-06" db="EMBL/GenBank/DDBJ databases">
        <title>Complete genome sequences of Mycoplasma anatis, M. anseris and M. cloacale type strains.</title>
        <authorList>
            <person name="Grozner D."/>
            <person name="Forro B."/>
            <person name="Sulyok K.M."/>
            <person name="Marton S."/>
            <person name="Kreizinger Z."/>
            <person name="Banyai K."/>
            <person name="Gyuranecz M."/>
        </authorList>
    </citation>
    <scope>NUCLEOTIDE SEQUENCE [LARGE SCALE GENOMIC DNA]</scope>
    <source>
        <strain evidence="3">ATCC 49234</strain>
    </source>
</reference>
<dbReference type="AlphaFoldDB" id="A0A2Z4NCX4"/>
<evidence type="ECO:0000313" key="3">
    <source>
        <dbReference type="Proteomes" id="UP000250218"/>
    </source>
</evidence>
<proteinExistence type="predicted"/>
<keyword evidence="1" id="KW-0812">Transmembrane</keyword>
<dbReference type="Proteomes" id="UP000250218">
    <property type="component" value="Chromosome"/>
</dbReference>
<name>A0A2Z4NCX4_9BACT</name>
<dbReference type="NCBIfam" id="NF045849">
    <property type="entry name" value="ICE_MMCAP2_0565"/>
    <property type="match status" value="1"/>
</dbReference>
<dbReference type="KEGG" id="mane:DP065_01455"/>
<organism evidence="2 3">
    <name type="scientific">[Mycoplasma] anseris</name>
    <dbReference type="NCBI Taxonomy" id="92400"/>
    <lineage>
        <taxon>Bacteria</taxon>
        <taxon>Bacillati</taxon>
        <taxon>Mycoplasmatota</taxon>
        <taxon>Mycoplasmoidales</taxon>
        <taxon>Metamycoplasmataceae</taxon>
        <taxon>Metamycoplasma</taxon>
    </lineage>
</organism>
<protein>
    <submittedName>
        <fullName evidence="2">Uncharacterized protein</fullName>
    </submittedName>
</protein>
<sequence>MFDKITNKLNSLVMSDESGRVIETVKTQGKELINLVGKWGSIVCAILVVIAFIGAIICSAAVGAKMNASKDEEEVKKLKAKIRWAWIGVGISVGIFALFGILLATAAAIIGWS</sequence>